<evidence type="ECO:0000313" key="3">
    <source>
        <dbReference type="Proteomes" id="UP000325672"/>
    </source>
</evidence>
<dbReference type="AlphaFoldDB" id="A0A5N6SAF2"/>
<protein>
    <submittedName>
        <fullName evidence="2">Uncharacterized protein</fullName>
    </submittedName>
</protein>
<name>A0A5N6SAF2_ASPPS</name>
<feature type="transmembrane region" description="Helical" evidence="1">
    <location>
        <begin position="71"/>
        <end position="94"/>
    </location>
</feature>
<keyword evidence="1" id="KW-0472">Membrane</keyword>
<gene>
    <name evidence="2" type="ORF">BDV38DRAFT_263649</name>
</gene>
<dbReference type="OrthoDB" id="10468252at2759"/>
<proteinExistence type="predicted"/>
<evidence type="ECO:0000313" key="2">
    <source>
        <dbReference type="EMBL" id="KAE8131706.1"/>
    </source>
</evidence>
<keyword evidence="1" id="KW-0812">Transmembrane</keyword>
<keyword evidence="1" id="KW-1133">Transmembrane helix</keyword>
<sequence length="106" mass="12299">MTVESGLCYHLQFMSRGGMSGCAEQNQPTYSYVRCTDRRYILSPAENLRWGDRSTYPSFHTKARHDRPVRLMVFAILVTLVILLRVMIIVWAFIGDPPGWNLRLCF</sequence>
<reference evidence="2 3" key="1">
    <citation type="submission" date="2019-04" db="EMBL/GenBank/DDBJ databases">
        <title>Friends and foes A comparative genomics study of 23 Aspergillus species from section Flavi.</title>
        <authorList>
            <consortium name="DOE Joint Genome Institute"/>
            <person name="Kjaerbolling I."/>
            <person name="Vesth T."/>
            <person name="Frisvad J.C."/>
            <person name="Nybo J.L."/>
            <person name="Theobald S."/>
            <person name="Kildgaard S."/>
            <person name="Isbrandt T."/>
            <person name="Kuo A."/>
            <person name="Sato A."/>
            <person name="Lyhne E.K."/>
            <person name="Kogle M.E."/>
            <person name="Wiebenga A."/>
            <person name="Kun R.S."/>
            <person name="Lubbers R.J."/>
            <person name="Makela M.R."/>
            <person name="Barry K."/>
            <person name="Chovatia M."/>
            <person name="Clum A."/>
            <person name="Daum C."/>
            <person name="Haridas S."/>
            <person name="He G."/>
            <person name="LaButti K."/>
            <person name="Lipzen A."/>
            <person name="Mondo S."/>
            <person name="Riley R."/>
            <person name="Salamov A."/>
            <person name="Simmons B.A."/>
            <person name="Magnuson J.K."/>
            <person name="Henrissat B."/>
            <person name="Mortensen U.H."/>
            <person name="Larsen T.O."/>
            <person name="Devries R.P."/>
            <person name="Grigoriev I.V."/>
            <person name="Machida M."/>
            <person name="Baker S.E."/>
            <person name="Andersen M.R."/>
        </authorList>
    </citation>
    <scope>NUCLEOTIDE SEQUENCE [LARGE SCALE GENOMIC DNA]</scope>
    <source>
        <strain evidence="2 3">CBS 117625</strain>
    </source>
</reference>
<dbReference type="GeneID" id="43640412"/>
<dbReference type="RefSeq" id="XP_031907769.1">
    <property type="nucleotide sequence ID" value="XM_032056202.1"/>
</dbReference>
<evidence type="ECO:0000256" key="1">
    <source>
        <dbReference type="SAM" id="Phobius"/>
    </source>
</evidence>
<dbReference type="EMBL" id="ML743651">
    <property type="protein sequence ID" value="KAE8131706.1"/>
    <property type="molecule type" value="Genomic_DNA"/>
</dbReference>
<organism evidence="2 3">
    <name type="scientific">Aspergillus pseudotamarii</name>
    <dbReference type="NCBI Taxonomy" id="132259"/>
    <lineage>
        <taxon>Eukaryota</taxon>
        <taxon>Fungi</taxon>
        <taxon>Dikarya</taxon>
        <taxon>Ascomycota</taxon>
        <taxon>Pezizomycotina</taxon>
        <taxon>Eurotiomycetes</taxon>
        <taxon>Eurotiomycetidae</taxon>
        <taxon>Eurotiales</taxon>
        <taxon>Aspergillaceae</taxon>
        <taxon>Aspergillus</taxon>
        <taxon>Aspergillus subgen. Circumdati</taxon>
    </lineage>
</organism>
<accession>A0A5N6SAF2</accession>
<keyword evidence="3" id="KW-1185">Reference proteome</keyword>
<dbReference type="Proteomes" id="UP000325672">
    <property type="component" value="Unassembled WGS sequence"/>
</dbReference>